<dbReference type="RefSeq" id="WP_181043908.1">
    <property type="nucleotide sequence ID" value="NZ_CP154825.1"/>
</dbReference>
<sequence length="52" mass="5677">MSQQQCTHTIPITAAVETVYTLCAQNLTGLSRVSMSACATTRFEAQHPHRAD</sequence>
<name>A0A2S6GD01_9PSEU</name>
<protein>
    <submittedName>
        <fullName evidence="1">Uncharacterized protein</fullName>
    </submittedName>
</protein>
<dbReference type="Proteomes" id="UP000239203">
    <property type="component" value="Unassembled WGS sequence"/>
</dbReference>
<comment type="caution">
    <text evidence="1">The sequence shown here is derived from an EMBL/GenBank/DDBJ whole genome shotgun (WGS) entry which is preliminary data.</text>
</comment>
<organism evidence="1 2">
    <name type="scientific">Actinokineospora auranticolor</name>
    <dbReference type="NCBI Taxonomy" id="155976"/>
    <lineage>
        <taxon>Bacteria</taxon>
        <taxon>Bacillati</taxon>
        <taxon>Actinomycetota</taxon>
        <taxon>Actinomycetes</taxon>
        <taxon>Pseudonocardiales</taxon>
        <taxon>Pseudonocardiaceae</taxon>
        <taxon>Actinokineospora</taxon>
    </lineage>
</organism>
<evidence type="ECO:0000313" key="1">
    <source>
        <dbReference type="EMBL" id="PPK63115.1"/>
    </source>
</evidence>
<keyword evidence="2" id="KW-1185">Reference proteome</keyword>
<reference evidence="1 2" key="1">
    <citation type="submission" date="2018-02" db="EMBL/GenBank/DDBJ databases">
        <title>Genomic Encyclopedia of Archaeal and Bacterial Type Strains, Phase II (KMG-II): from individual species to whole genera.</title>
        <authorList>
            <person name="Goeker M."/>
        </authorList>
    </citation>
    <scope>NUCLEOTIDE SEQUENCE [LARGE SCALE GENOMIC DNA]</scope>
    <source>
        <strain evidence="1 2">YU 961-1</strain>
    </source>
</reference>
<dbReference type="EMBL" id="PTIX01000032">
    <property type="protein sequence ID" value="PPK63115.1"/>
    <property type="molecule type" value="Genomic_DNA"/>
</dbReference>
<dbReference type="AlphaFoldDB" id="A0A2S6GD01"/>
<evidence type="ECO:0000313" key="2">
    <source>
        <dbReference type="Proteomes" id="UP000239203"/>
    </source>
</evidence>
<gene>
    <name evidence="1" type="ORF">CLV40_13248</name>
</gene>
<proteinExistence type="predicted"/>
<accession>A0A2S6GD01</accession>